<gene>
    <name evidence="2" type="ORF">SAMN02745163_01577</name>
</gene>
<dbReference type="PANTHER" id="PTHR30619">
    <property type="entry name" value="DNA INTERNALIZATION/COMPETENCE PROTEIN COMEC/REC2"/>
    <property type="match status" value="1"/>
</dbReference>
<evidence type="ECO:0000313" key="2">
    <source>
        <dbReference type="EMBL" id="SHJ25616.1"/>
    </source>
</evidence>
<dbReference type="SUPFAM" id="SSF69360">
    <property type="entry name" value="Cell wall binding repeat"/>
    <property type="match status" value="1"/>
</dbReference>
<dbReference type="PANTHER" id="PTHR30619:SF7">
    <property type="entry name" value="BETA-LACTAMASE DOMAIN PROTEIN"/>
    <property type="match status" value="1"/>
</dbReference>
<dbReference type="OrthoDB" id="9761531at2"/>
<dbReference type="Gene3D" id="3.60.15.10">
    <property type="entry name" value="Ribonuclease Z/Hydroxyacylglutathione hydrolase-like"/>
    <property type="match status" value="1"/>
</dbReference>
<dbReference type="EMBL" id="FQZB01000007">
    <property type="protein sequence ID" value="SHJ25616.1"/>
    <property type="molecule type" value="Genomic_DNA"/>
</dbReference>
<dbReference type="SMART" id="SM00849">
    <property type="entry name" value="Lactamase_B"/>
    <property type="match status" value="1"/>
</dbReference>
<evidence type="ECO:0000313" key="3">
    <source>
        <dbReference type="Proteomes" id="UP000184310"/>
    </source>
</evidence>
<keyword evidence="3" id="KW-1185">Reference proteome</keyword>
<protein>
    <submittedName>
        <fullName evidence="2">Metallo-beta-lactamase superfamily protein</fullName>
    </submittedName>
</protein>
<dbReference type="InterPro" id="IPR036866">
    <property type="entry name" value="RibonucZ/Hydroxyglut_hydro"/>
</dbReference>
<dbReference type="RefSeq" id="WP_072986133.1">
    <property type="nucleotide sequence ID" value="NZ_FQZB01000007.1"/>
</dbReference>
<sequence>MESIKTIEQKEIRLYGGEIVTPEIHFFDITPDNREGGVYGLCAIIKLSDGRNIMIDAYMDGKDNYSKLKQFLNNIGVNSIDILFTTHNHSDHIGNAVNLLNDYKIKKLYVKTPDWIKLDKDEIKWDTQGYYNRMISKANEVGTQVIECTDTTIQLSDIETMKILGSEYFDYSDYNGCSVNYIYQYKDIRVLFTGDSNVGTLNNLRGEFGKIDIYQTPHHGMNQIPETFLREIQSKVGVFGNLVSDREDVKPNILFLEWFGCNVYGALDNNCKMCFKLFSNCVLYSLKQTIKTNCFVKLDDNGSWGYVKDSGIPAENEIINYNLEYYYIDKNWRMARLQFFDLEGSTYYVGQDGILWRDKWIQKPNSDKWYWLKLNGAMAKSESVKIDGKYYNFDKDGICTNP</sequence>
<dbReference type="AlphaFoldDB" id="A0A1M6HTS3"/>
<dbReference type="Gene3D" id="2.10.270.10">
    <property type="entry name" value="Cholin Binding"/>
    <property type="match status" value="1"/>
</dbReference>
<reference evidence="2 3" key="1">
    <citation type="submission" date="2016-11" db="EMBL/GenBank/DDBJ databases">
        <authorList>
            <person name="Jaros S."/>
            <person name="Januszkiewicz K."/>
            <person name="Wedrychowicz H."/>
        </authorList>
    </citation>
    <scope>NUCLEOTIDE SEQUENCE [LARGE SCALE GENOMIC DNA]</scope>
    <source>
        <strain evidence="2 3">DSM 21758</strain>
    </source>
</reference>
<accession>A0A1M6HTS3</accession>
<dbReference type="Pfam" id="PF00753">
    <property type="entry name" value="Lactamase_B"/>
    <property type="match status" value="1"/>
</dbReference>
<proteinExistence type="predicted"/>
<dbReference type="InterPro" id="IPR001279">
    <property type="entry name" value="Metallo-B-lactamas"/>
</dbReference>
<feature type="domain" description="Metallo-beta-lactamase" evidence="1">
    <location>
        <begin position="39"/>
        <end position="242"/>
    </location>
</feature>
<evidence type="ECO:0000259" key="1">
    <source>
        <dbReference type="SMART" id="SM00849"/>
    </source>
</evidence>
<dbReference type="Proteomes" id="UP000184310">
    <property type="component" value="Unassembled WGS sequence"/>
</dbReference>
<dbReference type="InterPro" id="IPR052159">
    <property type="entry name" value="Competence_DNA_uptake"/>
</dbReference>
<dbReference type="SUPFAM" id="SSF56281">
    <property type="entry name" value="Metallo-hydrolase/oxidoreductase"/>
    <property type="match status" value="1"/>
</dbReference>
<organism evidence="2 3">
    <name type="scientific">Clostridium cavendishii DSM 21758</name>
    <dbReference type="NCBI Taxonomy" id="1121302"/>
    <lineage>
        <taxon>Bacteria</taxon>
        <taxon>Bacillati</taxon>
        <taxon>Bacillota</taxon>
        <taxon>Clostridia</taxon>
        <taxon>Eubacteriales</taxon>
        <taxon>Clostridiaceae</taxon>
        <taxon>Clostridium</taxon>
    </lineage>
</organism>
<name>A0A1M6HTS3_9CLOT</name>
<dbReference type="STRING" id="1121302.SAMN02745163_01577"/>